<dbReference type="SUPFAM" id="SSF47413">
    <property type="entry name" value="lambda repressor-like DNA-binding domains"/>
    <property type="match status" value="1"/>
</dbReference>
<dbReference type="InterPro" id="IPR039418">
    <property type="entry name" value="LexA-like"/>
</dbReference>
<dbReference type="SMART" id="SM00530">
    <property type="entry name" value="HTH_XRE"/>
    <property type="match status" value="1"/>
</dbReference>
<dbReference type="CDD" id="cd00093">
    <property type="entry name" value="HTH_XRE"/>
    <property type="match status" value="1"/>
</dbReference>
<dbReference type="Proteomes" id="UP000219788">
    <property type="component" value="Unassembled WGS sequence"/>
</dbReference>
<organism evidence="2 3">
    <name type="scientific">Edwardsiella tarda</name>
    <dbReference type="NCBI Taxonomy" id="636"/>
    <lineage>
        <taxon>Bacteria</taxon>
        <taxon>Pseudomonadati</taxon>
        <taxon>Pseudomonadota</taxon>
        <taxon>Gammaproteobacteria</taxon>
        <taxon>Enterobacterales</taxon>
        <taxon>Hafniaceae</taxon>
        <taxon>Edwardsiella</taxon>
    </lineage>
</organism>
<dbReference type="PANTHER" id="PTHR33516">
    <property type="entry name" value="LEXA REPRESSOR"/>
    <property type="match status" value="1"/>
</dbReference>
<name>A0A2A7U7J6_EDWTA</name>
<dbReference type="Gene3D" id="1.10.260.40">
    <property type="entry name" value="lambda repressor-like DNA-binding domains"/>
    <property type="match status" value="1"/>
</dbReference>
<sequence length="215" mass="23565">MTMTTMGSRILKRRKELKLSQVTLSKAVGVSNVAISQWERDETAPRGDALLALARELLCPAEYLVNGTPADTPLAIPVALHPKGKYPLLSWTLVNHGSLAIRSYTREKAEHWYSTTVDCSAASFWLTVEGDSMTATAGLSIPEGTAILVDPDRNPTNGKLVVAASLSDDEAIFKRYILDVGKKYLKPLNTMYSMVEINDNYEIIGVVVEARITIP</sequence>
<gene>
    <name evidence="2" type="ORF">CRM76_01465</name>
</gene>
<dbReference type="InterPro" id="IPR001387">
    <property type="entry name" value="Cro/C1-type_HTH"/>
</dbReference>
<evidence type="ECO:0000259" key="1">
    <source>
        <dbReference type="PROSITE" id="PS50943"/>
    </source>
</evidence>
<comment type="caution">
    <text evidence="2">The sequence shown here is derived from an EMBL/GenBank/DDBJ whole genome shotgun (WGS) entry which is preliminary data.</text>
</comment>
<dbReference type="GO" id="GO:0003677">
    <property type="term" value="F:DNA binding"/>
    <property type="evidence" value="ECO:0007669"/>
    <property type="project" value="InterPro"/>
</dbReference>
<dbReference type="InterPro" id="IPR015927">
    <property type="entry name" value="Peptidase_S24_S26A/B/C"/>
</dbReference>
<dbReference type="AlphaFoldDB" id="A0A2A7U7J6"/>
<dbReference type="PROSITE" id="PS50943">
    <property type="entry name" value="HTH_CROC1"/>
    <property type="match status" value="1"/>
</dbReference>
<dbReference type="SUPFAM" id="SSF51306">
    <property type="entry name" value="LexA/Signal peptidase"/>
    <property type="match status" value="1"/>
</dbReference>
<dbReference type="InterPro" id="IPR010982">
    <property type="entry name" value="Lambda_DNA-bd_dom_sf"/>
</dbReference>
<accession>A0A2A7U7J6</accession>
<proteinExistence type="predicted"/>
<dbReference type="CDD" id="cd06529">
    <property type="entry name" value="S24_LexA-like"/>
    <property type="match status" value="1"/>
</dbReference>
<reference evidence="3" key="1">
    <citation type="submission" date="2017-09" db="EMBL/GenBank/DDBJ databases">
        <title>FDA dAtabase for Regulatory Grade micrObial Sequences (FDA-ARGOS): Supporting development and validation of Infectious Disease Dx tests.</title>
        <authorList>
            <person name="Goldberg B."/>
            <person name="Campos J."/>
            <person name="Tallon L."/>
            <person name="Sadzewicz L."/>
            <person name="Ott S."/>
            <person name="Zhao X."/>
            <person name="Nagaraj S."/>
            <person name="Vavikolanu K."/>
            <person name="Aluvathingal J."/>
            <person name="Nadendla S."/>
            <person name="Geyer C."/>
            <person name="Sichtig H."/>
        </authorList>
    </citation>
    <scope>NUCLEOTIDE SEQUENCE [LARGE SCALE GENOMIC DNA]</scope>
    <source>
        <strain evidence="3">FDAARGOS_370</strain>
    </source>
</reference>
<dbReference type="Gene3D" id="2.10.109.10">
    <property type="entry name" value="Umud Fragment, subunit A"/>
    <property type="match status" value="1"/>
</dbReference>
<dbReference type="RefSeq" id="WP_098142630.1">
    <property type="nucleotide sequence ID" value="NZ_CP084517.1"/>
</dbReference>
<evidence type="ECO:0000313" key="2">
    <source>
        <dbReference type="EMBL" id="PEH74254.1"/>
    </source>
</evidence>
<dbReference type="PANTHER" id="PTHR33516:SF2">
    <property type="entry name" value="LEXA REPRESSOR-RELATED"/>
    <property type="match status" value="1"/>
</dbReference>
<dbReference type="Pfam" id="PF00717">
    <property type="entry name" value="Peptidase_S24"/>
    <property type="match status" value="1"/>
</dbReference>
<evidence type="ECO:0000313" key="3">
    <source>
        <dbReference type="Proteomes" id="UP000219788"/>
    </source>
</evidence>
<dbReference type="Pfam" id="PF01381">
    <property type="entry name" value="HTH_3"/>
    <property type="match status" value="1"/>
</dbReference>
<dbReference type="InterPro" id="IPR050077">
    <property type="entry name" value="LexA_repressor"/>
</dbReference>
<protein>
    <submittedName>
        <fullName evidence="2">LexA family transcriptional repressor</fullName>
    </submittedName>
</protein>
<dbReference type="EMBL" id="PDDV01000007">
    <property type="protein sequence ID" value="PEH74254.1"/>
    <property type="molecule type" value="Genomic_DNA"/>
</dbReference>
<dbReference type="OrthoDB" id="9791537at2"/>
<dbReference type="InterPro" id="IPR036286">
    <property type="entry name" value="LexA/Signal_pep-like_sf"/>
</dbReference>
<feature type="domain" description="HTH cro/C1-type" evidence="1">
    <location>
        <begin position="10"/>
        <end position="64"/>
    </location>
</feature>